<dbReference type="EMBL" id="KV907498">
    <property type="protein sequence ID" value="OOF96831.1"/>
    <property type="molecule type" value="Genomic_DNA"/>
</dbReference>
<name>A0A1R3RQS0_ASPC5</name>
<keyword evidence="3" id="KW-1185">Reference proteome</keyword>
<protein>
    <recommendedName>
        <fullName evidence="1">Amidohydrolase 3 domain-containing protein</fullName>
    </recommendedName>
</protein>
<dbReference type="InterPro" id="IPR011059">
    <property type="entry name" value="Metal-dep_hydrolase_composite"/>
</dbReference>
<dbReference type="InterPro" id="IPR013108">
    <property type="entry name" value="Amidohydro_3"/>
</dbReference>
<evidence type="ECO:0000259" key="1">
    <source>
        <dbReference type="Pfam" id="PF07969"/>
    </source>
</evidence>
<dbReference type="Pfam" id="PF07969">
    <property type="entry name" value="Amidohydro_3"/>
    <property type="match status" value="1"/>
</dbReference>
<dbReference type="Gene3D" id="3.40.50.1820">
    <property type="entry name" value="alpha/beta hydrolase"/>
    <property type="match status" value="1"/>
</dbReference>
<evidence type="ECO:0000313" key="3">
    <source>
        <dbReference type="Proteomes" id="UP000188318"/>
    </source>
</evidence>
<dbReference type="STRING" id="602072.A0A1R3RQS0"/>
<dbReference type="AlphaFoldDB" id="A0A1R3RQS0"/>
<gene>
    <name evidence="2" type="ORF">ASPCADRAFT_405298</name>
</gene>
<dbReference type="Proteomes" id="UP000188318">
    <property type="component" value="Unassembled WGS sequence"/>
</dbReference>
<feature type="domain" description="Amidohydrolase 3" evidence="1">
    <location>
        <begin position="63"/>
        <end position="529"/>
    </location>
</feature>
<organism evidence="2 3">
    <name type="scientific">Aspergillus carbonarius (strain ITEM 5010)</name>
    <dbReference type="NCBI Taxonomy" id="602072"/>
    <lineage>
        <taxon>Eukaryota</taxon>
        <taxon>Fungi</taxon>
        <taxon>Dikarya</taxon>
        <taxon>Ascomycota</taxon>
        <taxon>Pezizomycotina</taxon>
        <taxon>Eurotiomycetes</taxon>
        <taxon>Eurotiomycetidae</taxon>
        <taxon>Eurotiales</taxon>
        <taxon>Aspergillaceae</taxon>
        <taxon>Aspergillus</taxon>
        <taxon>Aspergillus subgen. Circumdati</taxon>
    </lineage>
</organism>
<dbReference type="SUPFAM" id="SSF51338">
    <property type="entry name" value="Composite domain of metallo-dependent hydrolases"/>
    <property type="match status" value="1"/>
</dbReference>
<dbReference type="VEuPathDB" id="FungiDB:ASPCADRAFT_405298"/>
<proteinExistence type="predicted"/>
<dbReference type="Gene3D" id="3.20.20.140">
    <property type="entry name" value="Metal-dependent hydrolases"/>
    <property type="match status" value="1"/>
</dbReference>
<reference evidence="3" key="1">
    <citation type="journal article" date="2017" name="Genome Biol.">
        <title>Comparative genomics reveals high biological diversity and specific adaptations in the industrially and medically important fungal genus Aspergillus.</title>
        <authorList>
            <person name="de Vries R.P."/>
            <person name="Riley R."/>
            <person name="Wiebenga A."/>
            <person name="Aguilar-Osorio G."/>
            <person name="Amillis S."/>
            <person name="Uchima C.A."/>
            <person name="Anderluh G."/>
            <person name="Asadollahi M."/>
            <person name="Askin M."/>
            <person name="Barry K."/>
            <person name="Battaglia E."/>
            <person name="Bayram O."/>
            <person name="Benocci T."/>
            <person name="Braus-Stromeyer S.A."/>
            <person name="Caldana C."/>
            <person name="Canovas D."/>
            <person name="Cerqueira G.C."/>
            <person name="Chen F."/>
            <person name="Chen W."/>
            <person name="Choi C."/>
            <person name="Clum A."/>
            <person name="Dos Santos R.A."/>
            <person name="Damasio A.R."/>
            <person name="Diallinas G."/>
            <person name="Emri T."/>
            <person name="Fekete E."/>
            <person name="Flipphi M."/>
            <person name="Freyberg S."/>
            <person name="Gallo A."/>
            <person name="Gournas C."/>
            <person name="Habgood R."/>
            <person name="Hainaut M."/>
            <person name="Harispe M.L."/>
            <person name="Henrissat B."/>
            <person name="Hilden K.S."/>
            <person name="Hope R."/>
            <person name="Hossain A."/>
            <person name="Karabika E."/>
            <person name="Karaffa L."/>
            <person name="Karanyi Z."/>
            <person name="Krasevec N."/>
            <person name="Kuo A."/>
            <person name="Kusch H."/>
            <person name="LaButti K."/>
            <person name="Lagendijk E.L."/>
            <person name="Lapidus A."/>
            <person name="Levasseur A."/>
            <person name="Lindquist E."/>
            <person name="Lipzen A."/>
            <person name="Logrieco A.F."/>
            <person name="MacCabe A."/>
            <person name="Maekelae M.R."/>
            <person name="Malavazi I."/>
            <person name="Melin P."/>
            <person name="Meyer V."/>
            <person name="Mielnichuk N."/>
            <person name="Miskei M."/>
            <person name="Molnar A.P."/>
            <person name="Mule G."/>
            <person name="Ngan C.Y."/>
            <person name="Orejas M."/>
            <person name="Orosz E."/>
            <person name="Ouedraogo J.P."/>
            <person name="Overkamp K.M."/>
            <person name="Park H.-S."/>
            <person name="Perrone G."/>
            <person name="Piumi F."/>
            <person name="Punt P.J."/>
            <person name="Ram A.F."/>
            <person name="Ramon A."/>
            <person name="Rauscher S."/>
            <person name="Record E."/>
            <person name="Riano-Pachon D.M."/>
            <person name="Robert V."/>
            <person name="Roehrig J."/>
            <person name="Ruller R."/>
            <person name="Salamov A."/>
            <person name="Salih N.S."/>
            <person name="Samson R.A."/>
            <person name="Sandor E."/>
            <person name="Sanguinetti M."/>
            <person name="Schuetze T."/>
            <person name="Sepcic K."/>
            <person name="Shelest E."/>
            <person name="Sherlock G."/>
            <person name="Sophianopoulou V."/>
            <person name="Squina F.M."/>
            <person name="Sun H."/>
            <person name="Susca A."/>
            <person name="Todd R.B."/>
            <person name="Tsang A."/>
            <person name="Unkles S.E."/>
            <person name="van de Wiele N."/>
            <person name="van Rossen-Uffink D."/>
            <person name="Oliveira J.V."/>
            <person name="Vesth T.C."/>
            <person name="Visser J."/>
            <person name="Yu J.-H."/>
            <person name="Zhou M."/>
            <person name="Andersen M.R."/>
            <person name="Archer D.B."/>
            <person name="Baker S.E."/>
            <person name="Benoit I."/>
            <person name="Brakhage A.A."/>
            <person name="Braus G.H."/>
            <person name="Fischer R."/>
            <person name="Frisvad J.C."/>
            <person name="Goldman G.H."/>
            <person name="Houbraken J."/>
            <person name="Oakley B."/>
            <person name="Pocsi I."/>
            <person name="Scazzocchio C."/>
            <person name="Seiboth B."/>
            <person name="vanKuyk P.A."/>
            <person name="Wortman J."/>
            <person name="Dyer P.S."/>
            <person name="Grigoriev I.V."/>
        </authorList>
    </citation>
    <scope>NUCLEOTIDE SEQUENCE [LARGE SCALE GENOMIC DNA]</scope>
    <source>
        <strain evidence="3">ITEM 5010</strain>
    </source>
</reference>
<accession>A0A1R3RQS0</accession>
<sequence length="916" mass="100167">MMRVYSSIDPSNALAFHNGRVYTINRNQPWAEAFIVSPTGIIEHIGSNKVILKIAASRGLVHYDLRQRFVMPGIHDAHTHLLIAGLQALNEARIGFNATPDNLTSQLAHSSCACAYANVTGDWLIGNFYQASHFPDGVPDRRYLDDRYPNKPVLIREVSCHRILLNTEGLLRAGIDPNGAPDPEGGYYVRRKDGKLTGEVVENAMTAVFDCLPIPPLAHVKRAIHQAISICHQFGITSCQEASANTLYLHAVRELEQENRLDMDICTHIVAAPVYFAMEPQDSLAGLLDVAEGFRSRHVHTQFVKFWLDRAPLPPEFTQADLDANGRPIPTNLALDEDFLYKAVKSYDSRGMTCKLHVAGEGSARQALDVIAMVRESNPAGPRHELAHCKGVTNGADDIARFAPLRVTAEMSPAIFHHDVVDEYPELNKWAFNGVLATGALMTIGSDWMLPDTPSLFDALAAIVKRVRYLPGGGSRRLGPGETALQRGGEILCRVLTLSAAEAVGAQHRTGSLEVGKTANFILVDRDLSQGQFSGATVLETCIQPHPNVPSITAAMIDRTPLLEFTAERRFHQRLVLPATADHGPLAITYADIGPKVDNNGTPTPTILLIQGMGGSRLWCYHKDHEANQLGLSPGIGGSTPVPAAKRVRIWLESVSAVLEHLSIPYVVPLSHSAGTIYALNLLSQRRDLLWPNTPLAVLMGPWVEPKHSDILSLKMAQMLPTGILNQYDKLMHLVVKALPSLSASAGVFSAITHSISSARTEANSRSTGCLARYGMDSETVKALDRLTMEYICLEDTTGMNDEAVVCLKKGPGLWGACEDLPVYLQGLVQAEERYQQDHPEQKALCVKVHFAETDGMIGPKGQKYFEDCFTQADLREAVSFESVVEKGTEHDSIWISDTGVFAQVVKSIQATISSP</sequence>
<dbReference type="PANTHER" id="PTHR22642:SF2">
    <property type="entry name" value="PROTEIN LONG AFTER FAR-RED 3"/>
    <property type="match status" value="1"/>
</dbReference>
<dbReference type="SUPFAM" id="SSF53474">
    <property type="entry name" value="alpha/beta-Hydrolases"/>
    <property type="match status" value="1"/>
</dbReference>
<dbReference type="Gene3D" id="3.10.310.70">
    <property type="match status" value="1"/>
</dbReference>
<dbReference type="SUPFAM" id="SSF51556">
    <property type="entry name" value="Metallo-dependent hydrolases"/>
    <property type="match status" value="1"/>
</dbReference>
<dbReference type="OrthoDB" id="3501663at2759"/>
<dbReference type="InterPro" id="IPR032466">
    <property type="entry name" value="Metal_Hydrolase"/>
</dbReference>
<dbReference type="GO" id="GO:0016810">
    <property type="term" value="F:hydrolase activity, acting on carbon-nitrogen (but not peptide) bonds"/>
    <property type="evidence" value="ECO:0007669"/>
    <property type="project" value="InterPro"/>
</dbReference>
<dbReference type="PANTHER" id="PTHR22642">
    <property type="entry name" value="IMIDAZOLONEPROPIONASE"/>
    <property type="match status" value="1"/>
</dbReference>
<dbReference type="InterPro" id="IPR029058">
    <property type="entry name" value="AB_hydrolase_fold"/>
</dbReference>
<dbReference type="Gene3D" id="2.30.40.10">
    <property type="entry name" value="Urease, subunit C, domain 1"/>
    <property type="match status" value="1"/>
</dbReference>
<evidence type="ECO:0000313" key="2">
    <source>
        <dbReference type="EMBL" id="OOF96831.1"/>
    </source>
</evidence>